<accession>A0A2P5BP40</accession>
<evidence type="ECO:0000313" key="1">
    <source>
        <dbReference type="EMBL" id="PON50571.1"/>
    </source>
</evidence>
<evidence type="ECO:0000313" key="2">
    <source>
        <dbReference type="Proteomes" id="UP000237000"/>
    </source>
</evidence>
<dbReference type="EMBL" id="JXTC01000484">
    <property type="protein sequence ID" value="PON50571.1"/>
    <property type="molecule type" value="Genomic_DNA"/>
</dbReference>
<keyword evidence="2" id="KW-1185">Reference proteome</keyword>
<sequence>MRNSISSLPTIPLSSSTFTLIPTFHKSSTSLASVGWSVHCGIPTIGTAKLSASIVEFHPQCVKKHPIAGCDRISTWGPHFTINPFSPASFANSGGSFASSLSLTTHKKLKLVASNPNASSSICLTLKLAMLPKETNTTDPLGLLLSHSLMVTEV</sequence>
<dbReference type="AlphaFoldDB" id="A0A2P5BP40"/>
<name>A0A2P5BP40_TREOI</name>
<dbReference type="OrthoDB" id="1702898at2759"/>
<proteinExistence type="predicted"/>
<reference evidence="2" key="1">
    <citation type="submission" date="2016-06" db="EMBL/GenBank/DDBJ databases">
        <title>Parallel loss of symbiosis genes in relatives of nitrogen-fixing non-legume Parasponia.</title>
        <authorList>
            <person name="Van Velzen R."/>
            <person name="Holmer R."/>
            <person name="Bu F."/>
            <person name="Rutten L."/>
            <person name="Van Zeijl A."/>
            <person name="Liu W."/>
            <person name="Santuari L."/>
            <person name="Cao Q."/>
            <person name="Sharma T."/>
            <person name="Shen D."/>
            <person name="Roswanjaya Y."/>
            <person name="Wardhani T."/>
            <person name="Kalhor M.S."/>
            <person name="Jansen J."/>
            <person name="Van den Hoogen J."/>
            <person name="Gungor B."/>
            <person name="Hartog M."/>
            <person name="Hontelez J."/>
            <person name="Verver J."/>
            <person name="Yang W.-C."/>
            <person name="Schijlen E."/>
            <person name="Repin R."/>
            <person name="Schilthuizen M."/>
            <person name="Schranz E."/>
            <person name="Heidstra R."/>
            <person name="Miyata K."/>
            <person name="Fedorova E."/>
            <person name="Kohlen W."/>
            <person name="Bisseling T."/>
            <person name="Smit S."/>
            <person name="Geurts R."/>
        </authorList>
    </citation>
    <scope>NUCLEOTIDE SEQUENCE [LARGE SCALE GENOMIC DNA]</scope>
    <source>
        <strain evidence="2">cv. RG33-2</strain>
    </source>
</reference>
<dbReference type="InParanoid" id="A0A2P5BP40"/>
<comment type="caution">
    <text evidence="1">The sequence shown here is derived from an EMBL/GenBank/DDBJ whole genome shotgun (WGS) entry which is preliminary data.</text>
</comment>
<protein>
    <submittedName>
        <fullName evidence="1">Uncharacterized protein</fullName>
    </submittedName>
</protein>
<organism evidence="1 2">
    <name type="scientific">Trema orientale</name>
    <name type="common">Charcoal tree</name>
    <name type="synonym">Celtis orientalis</name>
    <dbReference type="NCBI Taxonomy" id="63057"/>
    <lineage>
        <taxon>Eukaryota</taxon>
        <taxon>Viridiplantae</taxon>
        <taxon>Streptophyta</taxon>
        <taxon>Embryophyta</taxon>
        <taxon>Tracheophyta</taxon>
        <taxon>Spermatophyta</taxon>
        <taxon>Magnoliopsida</taxon>
        <taxon>eudicotyledons</taxon>
        <taxon>Gunneridae</taxon>
        <taxon>Pentapetalae</taxon>
        <taxon>rosids</taxon>
        <taxon>fabids</taxon>
        <taxon>Rosales</taxon>
        <taxon>Cannabaceae</taxon>
        <taxon>Trema</taxon>
    </lineage>
</organism>
<dbReference type="Proteomes" id="UP000237000">
    <property type="component" value="Unassembled WGS sequence"/>
</dbReference>
<gene>
    <name evidence="1" type="ORF">TorRG33x02_313610</name>
</gene>